<evidence type="ECO:0000256" key="3">
    <source>
        <dbReference type="ARBA" id="ARBA00022553"/>
    </source>
</evidence>
<keyword evidence="7" id="KW-0067">ATP-binding</keyword>
<keyword evidence="5" id="KW-0479">Metal-binding</keyword>
<dbReference type="InterPro" id="IPR008250">
    <property type="entry name" value="ATPase_P-typ_transduc_dom_A_sf"/>
</dbReference>
<dbReference type="PRINTS" id="PR00119">
    <property type="entry name" value="CATATPASE"/>
</dbReference>
<comment type="subcellular location">
    <subcellularLocation>
        <location evidence="1">Membrane</location>
        <topology evidence="1">Multi-pass membrane protein</topology>
    </subcellularLocation>
</comment>
<feature type="domain" description="P-type ATPase A" evidence="13">
    <location>
        <begin position="29"/>
        <end position="126"/>
    </location>
</feature>
<reference evidence="14 15" key="1">
    <citation type="journal article" date="2021" name="Sci. Rep.">
        <title>The genome of the diatom Chaetoceros tenuissimus carries an ancient integrated fragment of an extant virus.</title>
        <authorList>
            <person name="Hongo Y."/>
            <person name="Kimura K."/>
            <person name="Takaki Y."/>
            <person name="Yoshida Y."/>
            <person name="Baba S."/>
            <person name="Kobayashi G."/>
            <person name="Nagasaki K."/>
            <person name="Hano T."/>
            <person name="Tomaru Y."/>
        </authorList>
    </citation>
    <scope>NUCLEOTIDE SEQUENCE [LARGE SCALE GENOMIC DNA]</scope>
    <source>
        <strain evidence="14 15">NIES-3715</strain>
    </source>
</reference>
<dbReference type="PANTHER" id="PTHR42861">
    <property type="entry name" value="CALCIUM-TRANSPORTING ATPASE"/>
    <property type="match status" value="1"/>
</dbReference>
<dbReference type="Gene3D" id="3.40.50.1000">
    <property type="entry name" value="HAD superfamily/HAD-like"/>
    <property type="match status" value="1"/>
</dbReference>
<keyword evidence="9" id="KW-1278">Translocase</keyword>
<evidence type="ECO:0000256" key="7">
    <source>
        <dbReference type="ARBA" id="ARBA00022840"/>
    </source>
</evidence>
<dbReference type="AlphaFoldDB" id="A0AAD3D5S3"/>
<keyword evidence="6" id="KW-0547">Nucleotide-binding</keyword>
<evidence type="ECO:0000256" key="1">
    <source>
        <dbReference type="ARBA" id="ARBA00004141"/>
    </source>
</evidence>
<evidence type="ECO:0000259" key="13">
    <source>
        <dbReference type="Pfam" id="PF00122"/>
    </source>
</evidence>
<dbReference type="SUPFAM" id="SSF56784">
    <property type="entry name" value="HAD-like"/>
    <property type="match status" value="1"/>
</dbReference>
<comment type="caution">
    <text evidence="14">The sequence shown here is derived from an EMBL/GenBank/DDBJ whole genome shotgun (WGS) entry which is preliminary data.</text>
</comment>
<feature type="transmembrane region" description="Helical" evidence="12">
    <location>
        <begin position="630"/>
        <end position="648"/>
    </location>
</feature>
<accession>A0AAD3D5S3</accession>
<gene>
    <name evidence="14" type="ORF">CTEN210_14760</name>
</gene>
<dbReference type="InterPro" id="IPR023298">
    <property type="entry name" value="ATPase_P-typ_TM_dom_sf"/>
</dbReference>
<dbReference type="GO" id="GO:0016887">
    <property type="term" value="F:ATP hydrolysis activity"/>
    <property type="evidence" value="ECO:0007669"/>
    <property type="project" value="InterPro"/>
</dbReference>
<dbReference type="Pfam" id="PF13246">
    <property type="entry name" value="Cation_ATPase"/>
    <property type="match status" value="1"/>
</dbReference>
<dbReference type="InterPro" id="IPR018303">
    <property type="entry name" value="ATPase_P-typ_P_site"/>
</dbReference>
<comment type="similarity">
    <text evidence="2">Belongs to the cation transport ATPase (P-type) (TC 3.A.3) family. Type IIIA subfamily.</text>
</comment>
<evidence type="ECO:0000313" key="14">
    <source>
        <dbReference type="EMBL" id="GFH58284.1"/>
    </source>
</evidence>
<keyword evidence="4 12" id="KW-0812">Transmembrane</keyword>
<protein>
    <submittedName>
        <fullName evidence="14">P3A, P type ATPase</fullName>
    </submittedName>
</protein>
<keyword evidence="10 12" id="KW-1133">Transmembrane helix</keyword>
<dbReference type="Pfam" id="PF00122">
    <property type="entry name" value="E1-E2_ATPase"/>
    <property type="match status" value="1"/>
</dbReference>
<dbReference type="PRINTS" id="PR00120">
    <property type="entry name" value="HATPASE"/>
</dbReference>
<organism evidence="14 15">
    <name type="scientific">Chaetoceros tenuissimus</name>
    <dbReference type="NCBI Taxonomy" id="426638"/>
    <lineage>
        <taxon>Eukaryota</taxon>
        <taxon>Sar</taxon>
        <taxon>Stramenopiles</taxon>
        <taxon>Ochrophyta</taxon>
        <taxon>Bacillariophyta</taxon>
        <taxon>Coscinodiscophyceae</taxon>
        <taxon>Chaetocerotophycidae</taxon>
        <taxon>Chaetocerotales</taxon>
        <taxon>Chaetocerotaceae</taxon>
        <taxon>Chaetoceros</taxon>
    </lineage>
</organism>
<dbReference type="SUPFAM" id="SSF81665">
    <property type="entry name" value="Calcium ATPase, transmembrane domain M"/>
    <property type="match status" value="1"/>
</dbReference>
<dbReference type="SFLD" id="SFLDF00027">
    <property type="entry name" value="p-type_atpase"/>
    <property type="match status" value="1"/>
</dbReference>
<dbReference type="NCBIfam" id="TIGR01494">
    <property type="entry name" value="ATPase_P-type"/>
    <property type="match status" value="2"/>
</dbReference>
<dbReference type="PROSITE" id="PS00154">
    <property type="entry name" value="ATPASE_E1_E2"/>
    <property type="match status" value="1"/>
</dbReference>
<evidence type="ECO:0000256" key="12">
    <source>
        <dbReference type="SAM" id="Phobius"/>
    </source>
</evidence>
<evidence type="ECO:0000256" key="5">
    <source>
        <dbReference type="ARBA" id="ARBA00022723"/>
    </source>
</evidence>
<dbReference type="FunFam" id="3.40.50.1000:FF:000211">
    <property type="entry name" value="Plasma membrane ATPase"/>
    <property type="match status" value="1"/>
</dbReference>
<dbReference type="GO" id="GO:0016020">
    <property type="term" value="C:membrane"/>
    <property type="evidence" value="ECO:0007669"/>
    <property type="project" value="UniProtKB-SubCell"/>
</dbReference>
<feature type="transmembrane region" description="Helical" evidence="12">
    <location>
        <begin position="563"/>
        <end position="584"/>
    </location>
</feature>
<dbReference type="InterPro" id="IPR001757">
    <property type="entry name" value="P_typ_ATPase"/>
</dbReference>
<dbReference type="SFLD" id="SFLDS00003">
    <property type="entry name" value="Haloacid_Dehalogenase"/>
    <property type="match status" value="1"/>
</dbReference>
<feature type="transmembrane region" description="Helical" evidence="12">
    <location>
        <begin position="590"/>
        <end position="609"/>
    </location>
</feature>
<feature type="transmembrane region" description="Helical" evidence="12">
    <location>
        <begin position="185"/>
        <end position="212"/>
    </location>
</feature>
<dbReference type="Proteomes" id="UP001054902">
    <property type="component" value="Unassembled WGS sequence"/>
</dbReference>
<dbReference type="Gene3D" id="2.70.150.10">
    <property type="entry name" value="Calcium-transporting ATPase, cytoplasmic transduction domain A"/>
    <property type="match status" value="1"/>
</dbReference>
<keyword evidence="11 12" id="KW-0472">Membrane</keyword>
<dbReference type="SFLD" id="SFLDG00002">
    <property type="entry name" value="C1.7:_P-type_atpase_like"/>
    <property type="match status" value="1"/>
</dbReference>
<dbReference type="InterPro" id="IPR044492">
    <property type="entry name" value="P_typ_ATPase_HD_dom"/>
</dbReference>
<evidence type="ECO:0000256" key="11">
    <source>
        <dbReference type="ARBA" id="ARBA00023136"/>
    </source>
</evidence>
<evidence type="ECO:0000256" key="2">
    <source>
        <dbReference type="ARBA" id="ARBA00008804"/>
    </source>
</evidence>
<dbReference type="GO" id="GO:0005524">
    <property type="term" value="F:ATP binding"/>
    <property type="evidence" value="ECO:0007669"/>
    <property type="project" value="UniProtKB-KW"/>
</dbReference>
<evidence type="ECO:0000256" key="8">
    <source>
        <dbReference type="ARBA" id="ARBA00022842"/>
    </source>
</evidence>
<keyword evidence="15" id="KW-1185">Reference proteome</keyword>
<dbReference type="Gene3D" id="1.20.1110.10">
    <property type="entry name" value="Calcium-transporting ATPase, transmembrane domain"/>
    <property type="match status" value="1"/>
</dbReference>
<keyword evidence="8" id="KW-0460">Magnesium</keyword>
<keyword evidence="3" id="KW-0597">Phosphoprotein</keyword>
<dbReference type="Gene3D" id="3.40.1110.10">
    <property type="entry name" value="Calcium-transporting ATPase, cytoplasmic domain N"/>
    <property type="match status" value="1"/>
</dbReference>
<sequence>MLVINALLGFKEEFHALKSLKEVSKSLESEITCRRNGEVGIVNVKELVPGDVILLVGGTMVPADTKWIKGDIMQIDTAALTGEPIPRKYPGESGDIILSGSTVVGGECYGIVINTGENTEIGKAQSNILKDKTVRIVSVFQRKIMQIVQILVSFSLFLVITVLVVEGTVYNGFSNDVKQTVLDALAILIASIPIALPLVLNVNLALGAAFLAKNYHAIVTSIPALQDIASMSILCSDKTGTLTTAKMSILSDKIYTSEEFSKDDVLLYAHLCSSTDKKDDPIDKAIVEAYTRSSLSNLKADEYIQRELIGFNPIYKRVVSLVQHGETFITIAKGLPAKIIDTEAGYTDDHEFQWKVTNDDRQIQSILAAEQQLSKSGYKTIGISICHGNARELGNKADWQFCGLLPMLDPPREDTAATITSLLHANISVKMITGDHLNVGKETARLIGLGTDIRAGEEVRHAADEVKKNIIYHADGFAAVLPSDKRDIVLTLKNAHKVVTGMTGDGVNDSPALSAAQVGIAVEGATDAAKNASDLILTKPGLSPIYGAVLESRRIFSRIKAYVIYRVAASLILVLTLSTIIFATGCSVNTVLIIILALVNDVSMIPVAYDNAKATTKPQLPRTKKLVFLALFYGIFQTLFANLFIFGVNHDRRNNINLHMCNTETQAFVWYYLVLVTELAR</sequence>
<dbReference type="InterPro" id="IPR023214">
    <property type="entry name" value="HAD_sf"/>
</dbReference>
<evidence type="ECO:0000256" key="6">
    <source>
        <dbReference type="ARBA" id="ARBA00022741"/>
    </source>
</evidence>
<evidence type="ECO:0000256" key="10">
    <source>
        <dbReference type="ARBA" id="ARBA00022989"/>
    </source>
</evidence>
<evidence type="ECO:0000256" key="4">
    <source>
        <dbReference type="ARBA" id="ARBA00022692"/>
    </source>
</evidence>
<dbReference type="InterPro" id="IPR059000">
    <property type="entry name" value="ATPase_P-type_domA"/>
</dbReference>
<dbReference type="EMBL" id="BLLK01000062">
    <property type="protein sequence ID" value="GFH58284.1"/>
    <property type="molecule type" value="Genomic_DNA"/>
</dbReference>
<name>A0AAD3D5S3_9STRA</name>
<dbReference type="InterPro" id="IPR023299">
    <property type="entry name" value="ATPase_P-typ_cyto_dom_N"/>
</dbReference>
<feature type="transmembrane region" description="Helical" evidence="12">
    <location>
        <begin position="144"/>
        <end position="165"/>
    </location>
</feature>
<dbReference type="GO" id="GO:0046872">
    <property type="term" value="F:metal ion binding"/>
    <property type="evidence" value="ECO:0007669"/>
    <property type="project" value="UniProtKB-KW"/>
</dbReference>
<evidence type="ECO:0000313" key="15">
    <source>
        <dbReference type="Proteomes" id="UP001054902"/>
    </source>
</evidence>
<dbReference type="InterPro" id="IPR036412">
    <property type="entry name" value="HAD-like_sf"/>
</dbReference>
<evidence type="ECO:0000256" key="9">
    <source>
        <dbReference type="ARBA" id="ARBA00022967"/>
    </source>
</evidence>
<dbReference type="SUPFAM" id="SSF81653">
    <property type="entry name" value="Calcium ATPase, transduction domain A"/>
    <property type="match status" value="1"/>
</dbReference>
<proteinExistence type="inferred from homology"/>